<accession>A0A1N6SGK1</accession>
<protein>
    <submittedName>
        <fullName evidence="3">Rhodanese-related sulfurtransferase</fullName>
    </submittedName>
</protein>
<keyword evidence="3" id="KW-0808">Transferase</keyword>
<dbReference type="Proteomes" id="UP000186400">
    <property type="component" value="Unassembled WGS sequence"/>
</dbReference>
<dbReference type="PANTHER" id="PTHR44086:SF10">
    <property type="entry name" value="THIOSULFATE SULFURTRANSFERASE_RHODANESE-LIKE DOMAIN-CONTAINING PROTEIN 3"/>
    <property type="match status" value="1"/>
</dbReference>
<dbReference type="SMART" id="SM00450">
    <property type="entry name" value="RHOD"/>
    <property type="match status" value="1"/>
</dbReference>
<dbReference type="Pfam" id="PF00581">
    <property type="entry name" value="Rhodanese"/>
    <property type="match status" value="1"/>
</dbReference>
<name>A0A1N6SGK1_9SPIO</name>
<sequence length="133" mass="14540">MTKSIFLNTLVIAVTVAFAAAVALPAQEPDSALGDPRDVDVLAGMINDPPSGFLLLDVRTQDEYENGHIPAALHRDLQVLEEEMAQGDRTQLVVLYCRSGRRSAEAARVLRSLGYQRVYDFGALHRWTGALSS</sequence>
<dbReference type="InterPro" id="IPR001763">
    <property type="entry name" value="Rhodanese-like_dom"/>
</dbReference>
<evidence type="ECO:0000313" key="3">
    <source>
        <dbReference type="EMBL" id="SIQ40056.1"/>
    </source>
</evidence>
<dbReference type="EMBL" id="FTMS01000008">
    <property type="protein sequence ID" value="SIQ40056.1"/>
    <property type="molecule type" value="Genomic_DNA"/>
</dbReference>
<organism evidence="3 4">
    <name type="scientific">Alkalispirochaeta americana</name>
    <dbReference type="NCBI Taxonomy" id="159291"/>
    <lineage>
        <taxon>Bacteria</taxon>
        <taxon>Pseudomonadati</taxon>
        <taxon>Spirochaetota</taxon>
        <taxon>Spirochaetia</taxon>
        <taxon>Spirochaetales</taxon>
        <taxon>Spirochaetaceae</taxon>
        <taxon>Alkalispirochaeta</taxon>
    </lineage>
</organism>
<dbReference type="Gene3D" id="3.40.250.10">
    <property type="entry name" value="Rhodanese-like domain"/>
    <property type="match status" value="1"/>
</dbReference>
<proteinExistence type="predicted"/>
<dbReference type="InterPro" id="IPR036873">
    <property type="entry name" value="Rhodanese-like_dom_sf"/>
</dbReference>
<feature type="signal peptide" evidence="1">
    <location>
        <begin position="1"/>
        <end position="19"/>
    </location>
</feature>
<dbReference type="STRING" id="159291.SAMN05920897_10869"/>
<evidence type="ECO:0000259" key="2">
    <source>
        <dbReference type="PROSITE" id="PS50206"/>
    </source>
</evidence>
<evidence type="ECO:0000313" key="4">
    <source>
        <dbReference type="Proteomes" id="UP000186400"/>
    </source>
</evidence>
<feature type="chain" id="PRO_5012703909" evidence="1">
    <location>
        <begin position="20"/>
        <end position="133"/>
    </location>
</feature>
<dbReference type="PANTHER" id="PTHR44086">
    <property type="entry name" value="THIOSULFATE SULFURTRANSFERASE RDL2, MITOCHONDRIAL-RELATED"/>
    <property type="match status" value="1"/>
</dbReference>
<evidence type="ECO:0000256" key="1">
    <source>
        <dbReference type="SAM" id="SignalP"/>
    </source>
</evidence>
<dbReference type="RefSeq" id="WP_076488639.1">
    <property type="nucleotide sequence ID" value="NZ_FTMS01000008.1"/>
</dbReference>
<keyword evidence="4" id="KW-1185">Reference proteome</keyword>
<dbReference type="AlphaFoldDB" id="A0A1N6SGK1"/>
<dbReference type="SUPFAM" id="SSF52821">
    <property type="entry name" value="Rhodanese/Cell cycle control phosphatase"/>
    <property type="match status" value="1"/>
</dbReference>
<keyword evidence="1" id="KW-0732">Signal</keyword>
<dbReference type="PROSITE" id="PS50206">
    <property type="entry name" value="RHODANESE_3"/>
    <property type="match status" value="1"/>
</dbReference>
<dbReference type="GO" id="GO:0004792">
    <property type="term" value="F:thiosulfate-cyanide sulfurtransferase activity"/>
    <property type="evidence" value="ECO:0007669"/>
    <property type="project" value="TreeGrafter"/>
</dbReference>
<dbReference type="CDD" id="cd00158">
    <property type="entry name" value="RHOD"/>
    <property type="match status" value="1"/>
</dbReference>
<feature type="domain" description="Rhodanese" evidence="2">
    <location>
        <begin position="49"/>
        <end position="130"/>
    </location>
</feature>
<dbReference type="OrthoDB" id="9800872at2"/>
<reference evidence="3 4" key="1">
    <citation type="submission" date="2017-01" db="EMBL/GenBank/DDBJ databases">
        <authorList>
            <person name="Mah S.A."/>
            <person name="Swanson W.J."/>
            <person name="Moy G.W."/>
            <person name="Vacquier V.D."/>
        </authorList>
    </citation>
    <scope>NUCLEOTIDE SEQUENCE [LARGE SCALE GENOMIC DNA]</scope>
    <source>
        <strain evidence="3 4">ASpG1</strain>
    </source>
</reference>
<gene>
    <name evidence="3" type="ORF">SAMN05920897_10869</name>
</gene>